<accession>A0A7Z9C0Q6</accession>
<keyword evidence="2" id="KW-1185">Reference proteome</keyword>
<evidence type="ECO:0000313" key="2">
    <source>
        <dbReference type="Proteomes" id="UP000182190"/>
    </source>
</evidence>
<dbReference type="SUPFAM" id="SSF141694">
    <property type="entry name" value="AF2212/PG0164-like"/>
    <property type="match status" value="1"/>
</dbReference>
<dbReference type="InterPro" id="IPR024069">
    <property type="entry name" value="AF2212-like_dom_sf"/>
</dbReference>
<evidence type="ECO:0008006" key="3">
    <source>
        <dbReference type="Google" id="ProtNLM"/>
    </source>
</evidence>
<name>A0A7Z9C0Q6_9CYAN</name>
<dbReference type="InterPro" id="IPR008203">
    <property type="entry name" value="AF2212-like"/>
</dbReference>
<dbReference type="OrthoDB" id="426638at2"/>
<gene>
    <name evidence="1" type="ORF">PL9631_900049</name>
</gene>
<evidence type="ECO:0000313" key="1">
    <source>
        <dbReference type="EMBL" id="VXD24952.1"/>
    </source>
</evidence>
<proteinExistence type="predicted"/>
<dbReference type="EMBL" id="CZCS02000235">
    <property type="protein sequence ID" value="VXD24952.1"/>
    <property type="molecule type" value="Genomic_DNA"/>
</dbReference>
<reference evidence="1" key="1">
    <citation type="submission" date="2019-10" db="EMBL/GenBank/DDBJ databases">
        <authorList>
            <consortium name="Genoscope - CEA"/>
            <person name="William W."/>
        </authorList>
    </citation>
    <scope>NUCLEOTIDE SEQUENCE [LARGE SCALE GENOMIC DNA]</scope>
    <source>
        <strain evidence="1">BBR_PRJEB10994</strain>
    </source>
</reference>
<sequence length="75" mass="8500">MHQLSFNAVFENGVFRPLADFQLTEGQTVKLIIESESIKKKKGFPTTGIIAQLTANPIVIPDFHSLTREEANERW</sequence>
<dbReference type="Gene3D" id="4.10.1150.10">
    <property type="entry name" value="AF2212/PG0164-like"/>
    <property type="match status" value="1"/>
</dbReference>
<dbReference type="RefSeq" id="WP_083622242.1">
    <property type="nucleotide sequence ID" value="NZ_LR735020.1"/>
</dbReference>
<organism evidence="1 2">
    <name type="scientific">Planktothrix paucivesiculata PCC 9631</name>
    <dbReference type="NCBI Taxonomy" id="671071"/>
    <lineage>
        <taxon>Bacteria</taxon>
        <taxon>Bacillati</taxon>
        <taxon>Cyanobacteriota</taxon>
        <taxon>Cyanophyceae</taxon>
        <taxon>Oscillatoriophycideae</taxon>
        <taxon>Oscillatoriales</taxon>
        <taxon>Microcoleaceae</taxon>
        <taxon>Planktothrix</taxon>
    </lineage>
</organism>
<dbReference type="AlphaFoldDB" id="A0A7Z9C0Q6"/>
<dbReference type="Pfam" id="PF01954">
    <property type="entry name" value="AF2212-like"/>
    <property type="match status" value="1"/>
</dbReference>
<comment type="caution">
    <text evidence="1">The sequence shown here is derived from an EMBL/GenBank/DDBJ whole genome shotgun (WGS) entry which is preliminary data.</text>
</comment>
<protein>
    <recommendedName>
        <fullName evidence="3">DUF104 domain-containing protein</fullName>
    </recommendedName>
</protein>
<dbReference type="Proteomes" id="UP000182190">
    <property type="component" value="Unassembled WGS sequence"/>
</dbReference>